<evidence type="ECO:0000313" key="3">
    <source>
        <dbReference type="Proteomes" id="UP000054047"/>
    </source>
</evidence>
<dbReference type="GO" id="GO:0005524">
    <property type="term" value="F:ATP binding"/>
    <property type="evidence" value="ECO:0007669"/>
    <property type="project" value="UniProtKB-KW"/>
</dbReference>
<name>A0A0C2C4F9_9BILA</name>
<dbReference type="PROSITE" id="PS00211">
    <property type="entry name" value="ABC_TRANSPORTER_1"/>
    <property type="match status" value="1"/>
</dbReference>
<dbReference type="InterPro" id="IPR003439">
    <property type="entry name" value="ABC_transporter-like_ATP-bd"/>
</dbReference>
<keyword evidence="2" id="KW-0547">Nucleotide-binding</keyword>
<dbReference type="AlphaFoldDB" id="A0A0C2C4F9"/>
<dbReference type="OrthoDB" id="6500128at2759"/>
<dbReference type="GO" id="GO:0042626">
    <property type="term" value="F:ATPase-coupled transmembrane transporter activity"/>
    <property type="evidence" value="ECO:0007669"/>
    <property type="project" value="TreeGrafter"/>
</dbReference>
<dbReference type="Pfam" id="PF00005">
    <property type="entry name" value="ABC_tran"/>
    <property type="match status" value="1"/>
</dbReference>
<dbReference type="SUPFAM" id="SSF52540">
    <property type="entry name" value="P-loop containing nucleoside triphosphate hydrolases"/>
    <property type="match status" value="1"/>
</dbReference>
<reference evidence="2 3" key="1">
    <citation type="submission" date="2013-12" db="EMBL/GenBank/DDBJ databases">
        <title>Draft genome of the parsitic nematode Ancylostoma duodenale.</title>
        <authorList>
            <person name="Mitreva M."/>
        </authorList>
    </citation>
    <scope>NUCLEOTIDE SEQUENCE [LARGE SCALE GENOMIC DNA]</scope>
    <source>
        <strain evidence="2 3">Zhejiang</strain>
    </source>
</reference>
<accession>A0A0C2C4F9</accession>
<evidence type="ECO:0000313" key="2">
    <source>
        <dbReference type="EMBL" id="KIH51183.1"/>
    </source>
</evidence>
<protein>
    <submittedName>
        <fullName evidence="2">ABC transporter, ATP-binding protein</fullName>
    </submittedName>
</protein>
<dbReference type="Gene3D" id="3.40.50.300">
    <property type="entry name" value="P-loop containing nucleotide triphosphate hydrolases"/>
    <property type="match status" value="1"/>
</dbReference>
<dbReference type="PANTHER" id="PTHR24221">
    <property type="entry name" value="ATP-BINDING CASSETTE SUB-FAMILY B"/>
    <property type="match status" value="1"/>
</dbReference>
<sequence>MGCHFAKKERHWQLIGIVQQEPCLFNGTIRENIELGRSFNDDDIEEAARIANAHDFIMKLEQGYDTVIGAGGIALSGGQKQRLAIARALATRPKILLLDEATSALDSESEKHALNRAAHGRTTIVIAHRLSTLKDVERIYAISEGKVVEYGNQFEK</sequence>
<dbReference type="PANTHER" id="PTHR24221:SF503">
    <property type="entry name" value="MITOCHONDRIAL POTASSIUM CHANNEL ATP-BINDING SUBUNIT"/>
    <property type="match status" value="1"/>
</dbReference>
<dbReference type="Proteomes" id="UP000054047">
    <property type="component" value="Unassembled WGS sequence"/>
</dbReference>
<dbReference type="GO" id="GO:0016020">
    <property type="term" value="C:membrane"/>
    <property type="evidence" value="ECO:0007669"/>
    <property type="project" value="TreeGrafter"/>
</dbReference>
<proteinExistence type="predicted"/>
<dbReference type="EMBL" id="KN747364">
    <property type="protein sequence ID" value="KIH51183.1"/>
    <property type="molecule type" value="Genomic_DNA"/>
</dbReference>
<dbReference type="InterPro" id="IPR017871">
    <property type="entry name" value="ABC_transporter-like_CS"/>
</dbReference>
<feature type="domain" description="ABC transporter" evidence="1">
    <location>
        <begin position="12"/>
        <end position="103"/>
    </location>
</feature>
<evidence type="ECO:0000259" key="1">
    <source>
        <dbReference type="Pfam" id="PF00005"/>
    </source>
</evidence>
<dbReference type="GO" id="GO:0016887">
    <property type="term" value="F:ATP hydrolysis activity"/>
    <property type="evidence" value="ECO:0007669"/>
    <property type="project" value="InterPro"/>
</dbReference>
<keyword evidence="3" id="KW-1185">Reference proteome</keyword>
<dbReference type="InterPro" id="IPR039421">
    <property type="entry name" value="Type_1_exporter"/>
</dbReference>
<dbReference type="InterPro" id="IPR027417">
    <property type="entry name" value="P-loop_NTPase"/>
</dbReference>
<keyword evidence="2" id="KW-0067">ATP-binding</keyword>
<organism evidence="2 3">
    <name type="scientific">Ancylostoma duodenale</name>
    <dbReference type="NCBI Taxonomy" id="51022"/>
    <lineage>
        <taxon>Eukaryota</taxon>
        <taxon>Metazoa</taxon>
        <taxon>Ecdysozoa</taxon>
        <taxon>Nematoda</taxon>
        <taxon>Chromadorea</taxon>
        <taxon>Rhabditida</taxon>
        <taxon>Rhabditina</taxon>
        <taxon>Rhabditomorpha</taxon>
        <taxon>Strongyloidea</taxon>
        <taxon>Ancylostomatidae</taxon>
        <taxon>Ancylostomatinae</taxon>
        <taxon>Ancylostoma</taxon>
    </lineage>
</organism>
<gene>
    <name evidence="2" type="ORF">ANCDUO_18733</name>
</gene>